<evidence type="ECO:0000256" key="9">
    <source>
        <dbReference type="ARBA" id="ARBA00049940"/>
    </source>
</evidence>
<keyword evidence="2 10" id="KW-1003">Cell membrane</keyword>
<comment type="caution">
    <text evidence="11">The sequence shown here is derived from an EMBL/GenBank/DDBJ whole genome shotgun (WGS) entry which is preliminary data.</text>
</comment>
<evidence type="ECO:0000256" key="4">
    <source>
        <dbReference type="ARBA" id="ARBA00022989"/>
    </source>
</evidence>
<keyword evidence="12" id="KW-1185">Reference proteome</keyword>
<comment type="catalytic activity">
    <reaction evidence="8">
        <text>fluoride(in) = fluoride(out)</text>
        <dbReference type="Rhea" id="RHEA:76159"/>
        <dbReference type="ChEBI" id="CHEBI:17051"/>
    </reaction>
    <physiologicalReaction direction="left-to-right" evidence="8">
        <dbReference type="Rhea" id="RHEA:76160"/>
    </physiologicalReaction>
</comment>
<evidence type="ECO:0000256" key="5">
    <source>
        <dbReference type="ARBA" id="ARBA00023136"/>
    </source>
</evidence>
<sequence length="140" mass="14456">MNRQPPDTDAAAVRSDRLVLPALVFVGGAAGTTARALLSERFPMRADGWPWTTFVINVLGALLLGLLLGVLAHLGDDSGARRRVRLGLGTGLLGGFTTYSAFAVEVVERDLGAGLAYATASVVAGVLAAGIGLRLPGMNR</sequence>
<evidence type="ECO:0000256" key="10">
    <source>
        <dbReference type="HAMAP-Rule" id="MF_00454"/>
    </source>
</evidence>
<keyword evidence="10" id="KW-0915">Sodium</keyword>
<comment type="function">
    <text evidence="9 10">Fluoride-specific ion channel. Important for reducing fluoride concentration in the cell, thus reducing its toxicity.</text>
</comment>
<dbReference type="EMBL" id="VFMO01000001">
    <property type="protein sequence ID" value="TQJ12807.1"/>
    <property type="molecule type" value="Genomic_DNA"/>
</dbReference>
<accession>A0A542EBU6</accession>
<evidence type="ECO:0000313" key="11">
    <source>
        <dbReference type="EMBL" id="TQJ12807.1"/>
    </source>
</evidence>
<dbReference type="GO" id="GO:0046872">
    <property type="term" value="F:metal ion binding"/>
    <property type="evidence" value="ECO:0007669"/>
    <property type="project" value="UniProtKB-KW"/>
</dbReference>
<feature type="binding site" evidence="10">
    <location>
        <position position="94"/>
    </location>
    <ligand>
        <name>Na(+)</name>
        <dbReference type="ChEBI" id="CHEBI:29101"/>
        <note>structural</note>
    </ligand>
</feature>
<comment type="similarity">
    <text evidence="7 10">Belongs to the fluoride channel Fluc/FEX (TC 1.A.43) family.</text>
</comment>
<reference evidence="11 12" key="1">
    <citation type="submission" date="2019-06" db="EMBL/GenBank/DDBJ databases">
        <title>Sequencing the genomes of 1000 actinobacteria strains.</title>
        <authorList>
            <person name="Klenk H.-P."/>
        </authorList>
    </citation>
    <scope>NUCLEOTIDE SEQUENCE [LARGE SCALE GENOMIC DNA]</scope>
    <source>
        <strain evidence="11 12">DSM 19828</strain>
    </source>
</reference>
<dbReference type="Proteomes" id="UP000320806">
    <property type="component" value="Unassembled WGS sequence"/>
</dbReference>
<dbReference type="GO" id="GO:0005886">
    <property type="term" value="C:plasma membrane"/>
    <property type="evidence" value="ECO:0007669"/>
    <property type="project" value="UniProtKB-SubCell"/>
</dbReference>
<dbReference type="AlphaFoldDB" id="A0A542EBU6"/>
<gene>
    <name evidence="10" type="primary">fluC</name>
    <name evidence="10" type="synonym">crcB</name>
    <name evidence="11" type="ORF">FB459_0172</name>
</gene>
<comment type="activity regulation">
    <text evidence="10">Na(+) is not transported, but it plays an essential structural role and its presence is essential for fluoride channel function.</text>
</comment>
<dbReference type="PANTHER" id="PTHR28259:SF1">
    <property type="entry name" value="FLUORIDE EXPORT PROTEIN 1-RELATED"/>
    <property type="match status" value="1"/>
</dbReference>
<dbReference type="GO" id="GO:0062054">
    <property type="term" value="F:fluoride channel activity"/>
    <property type="evidence" value="ECO:0007669"/>
    <property type="project" value="UniProtKB-UniRule"/>
</dbReference>
<dbReference type="OrthoDB" id="4408652at2"/>
<feature type="transmembrane region" description="Helical" evidence="10">
    <location>
        <begin position="18"/>
        <end position="37"/>
    </location>
</feature>
<dbReference type="GO" id="GO:0140114">
    <property type="term" value="P:cellular detoxification of fluoride"/>
    <property type="evidence" value="ECO:0007669"/>
    <property type="project" value="UniProtKB-UniRule"/>
</dbReference>
<feature type="binding site" evidence="10">
    <location>
        <position position="97"/>
    </location>
    <ligand>
        <name>Na(+)</name>
        <dbReference type="ChEBI" id="CHEBI:29101"/>
        <note>structural</note>
    </ligand>
</feature>
<evidence type="ECO:0000256" key="3">
    <source>
        <dbReference type="ARBA" id="ARBA00022692"/>
    </source>
</evidence>
<evidence type="ECO:0000256" key="1">
    <source>
        <dbReference type="ARBA" id="ARBA00004651"/>
    </source>
</evidence>
<feature type="transmembrane region" description="Helical" evidence="10">
    <location>
        <begin position="84"/>
        <end position="102"/>
    </location>
</feature>
<evidence type="ECO:0000256" key="7">
    <source>
        <dbReference type="ARBA" id="ARBA00035120"/>
    </source>
</evidence>
<protein>
    <recommendedName>
        <fullName evidence="10">Fluoride-specific ion channel FluC</fullName>
    </recommendedName>
</protein>
<evidence type="ECO:0000256" key="8">
    <source>
        <dbReference type="ARBA" id="ARBA00035585"/>
    </source>
</evidence>
<organism evidence="11 12">
    <name type="scientific">Yimella lutea</name>
    <dbReference type="NCBI Taxonomy" id="587872"/>
    <lineage>
        <taxon>Bacteria</taxon>
        <taxon>Bacillati</taxon>
        <taxon>Actinomycetota</taxon>
        <taxon>Actinomycetes</taxon>
        <taxon>Micrococcales</taxon>
        <taxon>Dermacoccaceae</taxon>
        <taxon>Yimella</taxon>
    </lineage>
</organism>
<evidence type="ECO:0000313" key="12">
    <source>
        <dbReference type="Proteomes" id="UP000320806"/>
    </source>
</evidence>
<keyword evidence="10" id="KW-0479">Metal-binding</keyword>
<keyword evidence="3 10" id="KW-0812">Transmembrane</keyword>
<keyword evidence="10" id="KW-0406">Ion transport</keyword>
<dbReference type="RefSeq" id="WP_141927121.1">
    <property type="nucleotide sequence ID" value="NZ_BAABCI010000004.1"/>
</dbReference>
<dbReference type="InterPro" id="IPR003691">
    <property type="entry name" value="FluC"/>
</dbReference>
<dbReference type="HAMAP" id="MF_00454">
    <property type="entry name" value="FluC"/>
    <property type="match status" value="1"/>
</dbReference>
<feature type="transmembrane region" description="Helical" evidence="10">
    <location>
        <begin position="49"/>
        <end position="72"/>
    </location>
</feature>
<keyword evidence="6 10" id="KW-0407">Ion channel</keyword>
<dbReference type="Pfam" id="PF02537">
    <property type="entry name" value="CRCB"/>
    <property type="match status" value="1"/>
</dbReference>
<name>A0A542EBU6_9MICO</name>
<keyword evidence="5 10" id="KW-0472">Membrane</keyword>
<keyword evidence="10" id="KW-0813">Transport</keyword>
<proteinExistence type="inferred from homology"/>
<comment type="subcellular location">
    <subcellularLocation>
        <location evidence="1 10">Cell membrane</location>
        <topology evidence="1 10">Multi-pass membrane protein</topology>
    </subcellularLocation>
</comment>
<dbReference type="PANTHER" id="PTHR28259">
    <property type="entry name" value="FLUORIDE EXPORT PROTEIN 1-RELATED"/>
    <property type="match status" value="1"/>
</dbReference>
<evidence type="ECO:0000256" key="2">
    <source>
        <dbReference type="ARBA" id="ARBA00022475"/>
    </source>
</evidence>
<evidence type="ECO:0000256" key="6">
    <source>
        <dbReference type="ARBA" id="ARBA00023303"/>
    </source>
</evidence>
<keyword evidence="4 10" id="KW-1133">Transmembrane helix</keyword>
<feature type="transmembrane region" description="Helical" evidence="10">
    <location>
        <begin position="114"/>
        <end position="135"/>
    </location>
</feature>